<accession>A0AAV0L235</accession>
<name>A0AAV0L235_9ROSI</name>
<protein>
    <submittedName>
        <fullName evidence="1">Uncharacterized protein</fullName>
    </submittedName>
</protein>
<gene>
    <name evidence="1" type="ORF">LITE_LOCUS21416</name>
</gene>
<proteinExistence type="predicted"/>
<dbReference type="Proteomes" id="UP001154282">
    <property type="component" value="Unassembled WGS sequence"/>
</dbReference>
<sequence>MILSTARWE</sequence>
<keyword evidence="2" id="KW-1185">Reference proteome</keyword>
<comment type="caution">
    <text evidence="1">The sequence shown here is derived from an EMBL/GenBank/DDBJ whole genome shotgun (WGS) entry which is preliminary data.</text>
</comment>
<reference evidence="1" key="1">
    <citation type="submission" date="2022-08" db="EMBL/GenBank/DDBJ databases">
        <authorList>
            <person name="Gutierrez-Valencia J."/>
        </authorList>
    </citation>
    <scope>NUCLEOTIDE SEQUENCE</scope>
</reference>
<evidence type="ECO:0000313" key="2">
    <source>
        <dbReference type="Proteomes" id="UP001154282"/>
    </source>
</evidence>
<organism evidence="1 2">
    <name type="scientific">Linum tenue</name>
    <dbReference type="NCBI Taxonomy" id="586396"/>
    <lineage>
        <taxon>Eukaryota</taxon>
        <taxon>Viridiplantae</taxon>
        <taxon>Streptophyta</taxon>
        <taxon>Embryophyta</taxon>
        <taxon>Tracheophyta</taxon>
        <taxon>Spermatophyta</taxon>
        <taxon>Magnoliopsida</taxon>
        <taxon>eudicotyledons</taxon>
        <taxon>Gunneridae</taxon>
        <taxon>Pentapetalae</taxon>
        <taxon>rosids</taxon>
        <taxon>fabids</taxon>
        <taxon>Malpighiales</taxon>
        <taxon>Linaceae</taxon>
        <taxon>Linum</taxon>
    </lineage>
</organism>
<dbReference type="EMBL" id="CAMGYJ010000006">
    <property type="protein sequence ID" value="CAI0427952.1"/>
    <property type="molecule type" value="Genomic_DNA"/>
</dbReference>
<evidence type="ECO:0000313" key="1">
    <source>
        <dbReference type="EMBL" id="CAI0427952.1"/>
    </source>
</evidence>